<evidence type="ECO:0000259" key="5">
    <source>
        <dbReference type="PROSITE" id="PS50977"/>
    </source>
</evidence>
<gene>
    <name evidence="6" type="ORF">FBT96_07220</name>
</gene>
<accession>A0A4U1JTT7</accession>
<evidence type="ECO:0000313" key="6">
    <source>
        <dbReference type="EMBL" id="TKD21939.1"/>
    </source>
</evidence>
<keyword evidence="2 4" id="KW-0238">DNA-binding</keyword>
<dbReference type="InterPro" id="IPR039536">
    <property type="entry name" value="TetR_C_Proteobacteria"/>
</dbReference>
<dbReference type="AlphaFoldDB" id="A0A4U1JTT7"/>
<dbReference type="FunFam" id="1.10.10.60:FF:000141">
    <property type="entry name" value="TetR family transcriptional regulator"/>
    <property type="match status" value="1"/>
</dbReference>
<evidence type="ECO:0000256" key="3">
    <source>
        <dbReference type="ARBA" id="ARBA00023163"/>
    </source>
</evidence>
<dbReference type="Gene3D" id="1.10.357.10">
    <property type="entry name" value="Tetracycline Repressor, domain 2"/>
    <property type="match status" value="1"/>
</dbReference>
<feature type="DNA-binding region" description="H-T-H motif" evidence="4">
    <location>
        <begin position="34"/>
        <end position="53"/>
    </location>
</feature>
<reference evidence="6 7" key="1">
    <citation type="submission" date="2019-04" db="EMBL/GenBank/DDBJ databases">
        <title>Draft Whole-Genome sequence of the purple photosynthetic bacterium Rhodobacter capsulatus SP108 with an indigenous class A beta-lactamase.</title>
        <authorList>
            <person name="Robertson S."/>
            <person name="Meyer T.E."/>
            <person name="Kyndt J.A."/>
        </authorList>
    </citation>
    <scope>NUCLEOTIDE SEQUENCE [LARGE SCALE GENOMIC DNA]</scope>
    <source>
        <strain evidence="6 7">SP108</strain>
    </source>
</reference>
<evidence type="ECO:0000256" key="4">
    <source>
        <dbReference type="PROSITE-ProRule" id="PRU00335"/>
    </source>
</evidence>
<dbReference type="PANTHER" id="PTHR30055:SF146">
    <property type="entry name" value="HTH-TYPE TRANSCRIPTIONAL DUAL REGULATOR CECR"/>
    <property type="match status" value="1"/>
</dbReference>
<dbReference type="GO" id="GO:0000976">
    <property type="term" value="F:transcription cis-regulatory region binding"/>
    <property type="evidence" value="ECO:0007669"/>
    <property type="project" value="TreeGrafter"/>
</dbReference>
<evidence type="ECO:0000256" key="1">
    <source>
        <dbReference type="ARBA" id="ARBA00023015"/>
    </source>
</evidence>
<dbReference type="Pfam" id="PF00440">
    <property type="entry name" value="TetR_N"/>
    <property type="match status" value="1"/>
</dbReference>
<protein>
    <submittedName>
        <fullName evidence="6">TetR/AcrR family transcriptional regulator</fullName>
    </submittedName>
</protein>
<dbReference type="InterPro" id="IPR050109">
    <property type="entry name" value="HTH-type_TetR-like_transc_reg"/>
</dbReference>
<feature type="domain" description="HTH tetR-type" evidence="5">
    <location>
        <begin position="11"/>
        <end position="71"/>
    </location>
</feature>
<name>A0A4U1JTT7_RHOCA</name>
<dbReference type="SUPFAM" id="SSF46689">
    <property type="entry name" value="Homeodomain-like"/>
    <property type="match status" value="1"/>
</dbReference>
<comment type="caution">
    <text evidence="6">The sequence shown here is derived from an EMBL/GenBank/DDBJ whole genome shotgun (WGS) entry which is preliminary data.</text>
</comment>
<keyword evidence="3" id="KW-0804">Transcription</keyword>
<proteinExistence type="predicted"/>
<evidence type="ECO:0000256" key="2">
    <source>
        <dbReference type="ARBA" id="ARBA00023125"/>
    </source>
</evidence>
<dbReference type="PANTHER" id="PTHR30055">
    <property type="entry name" value="HTH-TYPE TRANSCRIPTIONAL REGULATOR RUTR"/>
    <property type="match status" value="1"/>
</dbReference>
<dbReference type="Gene3D" id="1.10.10.60">
    <property type="entry name" value="Homeodomain-like"/>
    <property type="match status" value="1"/>
</dbReference>
<evidence type="ECO:0000313" key="7">
    <source>
        <dbReference type="Proteomes" id="UP000310597"/>
    </source>
</evidence>
<dbReference type="PRINTS" id="PR00455">
    <property type="entry name" value="HTHTETR"/>
</dbReference>
<dbReference type="InterPro" id="IPR009057">
    <property type="entry name" value="Homeodomain-like_sf"/>
</dbReference>
<dbReference type="PROSITE" id="PS50977">
    <property type="entry name" value="HTH_TETR_2"/>
    <property type="match status" value="1"/>
</dbReference>
<sequence>MESSATSDLEDPRRQVILEAAAELFFREGYAATSIDAIIARTGGSKRTIYALFGNKKGLFEALVRENSQRLFAGLAPGMTETAPLETVLRRFAEQLLDLLMRPRTVAVFRIAVSEAQRFPDLAQSFNALGPGPARLWLADVLARAQLQGEIRHADPTALTDQFFGLIRGNLYFDLVLGLRTPPDREELAGIAHAATSVFLDGLRPDR</sequence>
<dbReference type="InterPro" id="IPR036271">
    <property type="entry name" value="Tet_transcr_reg_TetR-rel_C_sf"/>
</dbReference>
<keyword evidence="1" id="KW-0805">Transcription regulation</keyword>
<dbReference type="InterPro" id="IPR001647">
    <property type="entry name" value="HTH_TetR"/>
</dbReference>
<dbReference type="RefSeq" id="WP_136905637.1">
    <property type="nucleotide sequence ID" value="NZ_SWJZ01000022.1"/>
</dbReference>
<dbReference type="Pfam" id="PF14246">
    <property type="entry name" value="TetR_C_7"/>
    <property type="match status" value="1"/>
</dbReference>
<dbReference type="EMBL" id="SWJZ01000022">
    <property type="protein sequence ID" value="TKD21939.1"/>
    <property type="molecule type" value="Genomic_DNA"/>
</dbReference>
<dbReference type="SUPFAM" id="SSF48498">
    <property type="entry name" value="Tetracyclin repressor-like, C-terminal domain"/>
    <property type="match status" value="1"/>
</dbReference>
<dbReference type="OrthoDB" id="9816431at2"/>
<dbReference type="GO" id="GO:0003700">
    <property type="term" value="F:DNA-binding transcription factor activity"/>
    <property type="evidence" value="ECO:0007669"/>
    <property type="project" value="TreeGrafter"/>
</dbReference>
<dbReference type="Proteomes" id="UP000310597">
    <property type="component" value="Unassembled WGS sequence"/>
</dbReference>
<organism evidence="6 7">
    <name type="scientific">Rhodobacter capsulatus</name>
    <name type="common">Rhodopseudomonas capsulata</name>
    <dbReference type="NCBI Taxonomy" id="1061"/>
    <lineage>
        <taxon>Bacteria</taxon>
        <taxon>Pseudomonadati</taxon>
        <taxon>Pseudomonadota</taxon>
        <taxon>Alphaproteobacteria</taxon>
        <taxon>Rhodobacterales</taxon>
        <taxon>Rhodobacter group</taxon>
        <taxon>Rhodobacter</taxon>
    </lineage>
</organism>